<dbReference type="InterPro" id="IPR003770">
    <property type="entry name" value="MLTG-like"/>
</dbReference>
<keyword evidence="7" id="KW-0997">Cell inner membrane</keyword>
<feature type="transmembrane region" description="Helical" evidence="7">
    <location>
        <begin position="20"/>
        <end position="43"/>
    </location>
</feature>
<evidence type="ECO:0000313" key="9">
    <source>
        <dbReference type="Proteomes" id="UP000806285"/>
    </source>
</evidence>
<sequence length="347" mass="38317">MARSYHGPLFHRPIRDVRRFFTTLFVLALLAAFGAAGAGWWWVHHPLPLKAPTVDLSIEPGTLPRGVAQAVQDAGVQVDPRLLFLWFRVSGEGPRIKAGSYELERGVTPRRLLDKLARGEESLRAVTLVEGWNIRQLRAALAKADQLKPDTAKLTEPELMKLLGRDGVAGEGRFFPDTYTYARGSSDVKVLQRALRAMDKRLAQAWAQRSPASVLKTPEEALILASIVEKETGKASDRTMIASVFQNRLRVGMPLQTDPTVIYGLGENFDGNLRKVHLQTDSPYNTYLRAGLPPTPIAMPGKASLLAAVQPAEGKFLYFVAKGDGSSHFSASLDEHNRAVNRYQRGQ</sequence>
<dbReference type="PANTHER" id="PTHR30518">
    <property type="entry name" value="ENDOLYTIC MUREIN TRANSGLYCOSYLASE"/>
    <property type="match status" value="1"/>
</dbReference>
<organism evidence="8 9">
    <name type="scientific">Ramlibacter pallidus</name>
    <dbReference type="NCBI Taxonomy" id="2780087"/>
    <lineage>
        <taxon>Bacteria</taxon>
        <taxon>Pseudomonadati</taxon>
        <taxon>Pseudomonadota</taxon>
        <taxon>Betaproteobacteria</taxon>
        <taxon>Burkholderiales</taxon>
        <taxon>Comamonadaceae</taxon>
        <taxon>Ramlibacter</taxon>
    </lineage>
</organism>
<keyword evidence="2 7" id="KW-0812">Transmembrane</keyword>
<evidence type="ECO:0000256" key="4">
    <source>
        <dbReference type="ARBA" id="ARBA00023136"/>
    </source>
</evidence>
<comment type="catalytic activity">
    <reaction evidence="7">
        <text>a peptidoglycan chain = a peptidoglycan chain with N-acetyl-1,6-anhydromuramyl-[peptide] at the reducing end + a peptidoglycan chain with N-acetylglucosamine at the non-reducing end.</text>
        <dbReference type="EC" id="4.2.2.29"/>
    </reaction>
</comment>
<evidence type="ECO:0000256" key="5">
    <source>
        <dbReference type="ARBA" id="ARBA00023239"/>
    </source>
</evidence>
<proteinExistence type="inferred from homology"/>
<name>A0ABR9S434_9BURK</name>
<comment type="function">
    <text evidence="7">Functions as a peptidoglycan terminase that cleaves nascent peptidoglycan strands endolytically to terminate their elongation.</text>
</comment>
<keyword evidence="3 7" id="KW-1133">Transmembrane helix</keyword>
<dbReference type="PANTHER" id="PTHR30518:SF2">
    <property type="entry name" value="ENDOLYTIC MUREIN TRANSGLYCOSYLASE"/>
    <property type="match status" value="1"/>
</dbReference>
<keyword evidence="5 7" id="KW-0456">Lyase</keyword>
<evidence type="ECO:0000313" key="8">
    <source>
        <dbReference type="EMBL" id="MBE7368265.1"/>
    </source>
</evidence>
<keyword evidence="1 7" id="KW-1003">Cell membrane</keyword>
<dbReference type="Gene3D" id="3.30.1490.480">
    <property type="entry name" value="Endolytic murein transglycosylase"/>
    <property type="match status" value="1"/>
</dbReference>
<comment type="subcellular location">
    <subcellularLocation>
        <location evidence="7">Cell inner membrane</location>
        <topology evidence="7">Single-pass membrane protein</topology>
    </subcellularLocation>
</comment>
<evidence type="ECO:0000256" key="3">
    <source>
        <dbReference type="ARBA" id="ARBA00022989"/>
    </source>
</evidence>
<reference evidence="8 9" key="1">
    <citation type="submission" date="2020-10" db="EMBL/GenBank/DDBJ databases">
        <title>Ramlibacter sp. HM2 16S ribosomal RNA gene Genome sequencing and assembly.</title>
        <authorList>
            <person name="Kang M."/>
        </authorList>
    </citation>
    <scope>NUCLEOTIDE SEQUENCE [LARGE SCALE GENOMIC DNA]</scope>
    <source>
        <strain evidence="8 9">HM2</strain>
    </source>
</reference>
<evidence type="ECO:0000256" key="6">
    <source>
        <dbReference type="ARBA" id="ARBA00023316"/>
    </source>
</evidence>
<dbReference type="Proteomes" id="UP000806285">
    <property type="component" value="Unassembled WGS sequence"/>
</dbReference>
<evidence type="ECO:0000256" key="1">
    <source>
        <dbReference type="ARBA" id="ARBA00022475"/>
    </source>
</evidence>
<comment type="similarity">
    <text evidence="7">Belongs to the transglycosylase MltG family.</text>
</comment>
<dbReference type="HAMAP" id="MF_02065">
    <property type="entry name" value="MltG"/>
    <property type="match status" value="1"/>
</dbReference>
<evidence type="ECO:0000256" key="2">
    <source>
        <dbReference type="ARBA" id="ARBA00022692"/>
    </source>
</evidence>
<keyword evidence="9" id="KW-1185">Reference proteome</keyword>
<dbReference type="EMBL" id="JADDIV010000003">
    <property type="protein sequence ID" value="MBE7368265.1"/>
    <property type="molecule type" value="Genomic_DNA"/>
</dbReference>
<protein>
    <recommendedName>
        <fullName evidence="7">Endolytic murein transglycosylase</fullName>
        <ecNumber evidence="7">4.2.2.29</ecNumber>
    </recommendedName>
    <alternativeName>
        <fullName evidence="7">Peptidoglycan lytic transglycosylase</fullName>
    </alternativeName>
    <alternativeName>
        <fullName evidence="7">Peptidoglycan polymerization terminase</fullName>
    </alternativeName>
</protein>
<dbReference type="EC" id="4.2.2.29" evidence="7"/>
<gene>
    <name evidence="7 8" type="primary">mltG</name>
    <name evidence="8" type="ORF">IM787_11965</name>
</gene>
<feature type="site" description="Important for catalytic activity" evidence="7">
    <location>
        <position position="231"/>
    </location>
</feature>
<dbReference type="Gene3D" id="3.30.160.60">
    <property type="entry name" value="Classic Zinc Finger"/>
    <property type="match status" value="1"/>
</dbReference>
<evidence type="ECO:0000256" key="7">
    <source>
        <dbReference type="HAMAP-Rule" id="MF_02065"/>
    </source>
</evidence>
<dbReference type="NCBIfam" id="TIGR00247">
    <property type="entry name" value="endolytic transglycosylase MltG"/>
    <property type="match status" value="1"/>
</dbReference>
<comment type="caution">
    <text evidence="8">The sequence shown here is derived from an EMBL/GenBank/DDBJ whole genome shotgun (WGS) entry which is preliminary data.</text>
</comment>
<keyword evidence="6 7" id="KW-0961">Cell wall biogenesis/degradation</keyword>
<dbReference type="Pfam" id="PF02618">
    <property type="entry name" value="YceG"/>
    <property type="match status" value="1"/>
</dbReference>
<dbReference type="CDD" id="cd08010">
    <property type="entry name" value="MltG_like"/>
    <property type="match status" value="1"/>
</dbReference>
<keyword evidence="4 7" id="KW-0472">Membrane</keyword>
<accession>A0ABR9S434</accession>